<protein>
    <submittedName>
        <fullName evidence="4">Serine hydrolase FSH</fullName>
    </submittedName>
</protein>
<organism evidence="4 5">
    <name type="scientific">Dactylonectria macrodidyma</name>
    <dbReference type="NCBI Taxonomy" id="307937"/>
    <lineage>
        <taxon>Eukaryota</taxon>
        <taxon>Fungi</taxon>
        <taxon>Dikarya</taxon>
        <taxon>Ascomycota</taxon>
        <taxon>Pezizomycotina</taxon>
        <taxon>Sordariomycetes</taxon>
        <taxon>Hypocreomycetidae</taxon>
        <taxon>Hypocreales</taxon>
        <taxon>Nectriaceae</taxon>
        <taxon>Dactylonectria</taxon>
    </lineage>
</organism>
<gene>
    <name evidence="4" type="ORF">EDB81DRAFT_659253</name>
</gene>
<comment type="caution">
    <text evidence="4">The sequence shown here is derived from an EMBL/GenBank/DDBJ whole genome shotgun (WGS) entry which is preliminary data.</text>
</comment>
<dbReference type="InterPro" id="IPR005645">
    <property type="entry name" value="FSH-like_dom"/>
</dbReference>
<dbReference type="GO" id="GO:0016787">
    <property type="term" value="F:hydrolase activity"/>
    <property type="evidence" value="ECO:0007669"/>
    <property type="project" value="UniProtKB-KW"/>
</dbReference>
<dbReference type="GO" id="GO:0005634">
    <property type="term" value="C:nucleus"/>
    <property type="evidence" value="ECO:0007669"/>
    <property type="project" value="TreeGrafter"/>
</dbReference>
<dbReference type="SUPFAM" id="SSF53474">
    <property type="entry name" value="alpha/beta-Hydrolases"/>
    <property type="match status" value="1"/>
</dbReference>
<dbReference type="Pfam" id="PF03959">
    <property type="entry name" value="FSH1"/>
    <property type="match status" value="1"/>
</dbReference>
<evidence type="ECO:0000256" key="2">
    <source>
        <dbReference type="ARBA" id="ARBA00022801"/>
    </source>
</evidence>
<evidence type="ECO:0000256" key="1">
    <source>
        <dbReference type="ARBA" id="ARBA00005863"/>
    </source>
</evidence>
<evidence type="ECO:0000259" key="3">
    <source>
        <dbReference type="Pfam" id="PF03959"/>
    </source>
</evidence>
<dbReference type="GO" id="GO:0005737">
    <property type="term" value="C:cytoplasm"/>
    <property type="evidence" value="ECO:0007669"/>
    <property type="project" value="TreeGrafter"/>
</dbReference>
<dbReference type="EMBL" id="JAGMUV010000015">
    <property type="protein sequence ID" value="KAH7133931.1"/>
    <property type="molecule type" value="Genomic_DNA"/>
</dbReference>
<reference evidence="4" key="1">
    <citation type="journal article" date="2021" name="Nat. Commun.">
        <title>Genetic determinants of endophytism in the Arabidopsis root mycobiome.</title>
        <authorList>
            <person name="Mesny F."/>
            <person name="Miyauchi S."/>
            <person name="Thiergart T."/>
            <person name="Pickel B."/>
            <person name="Atanasova L."/>
            <person name="Karlsson M."/>
            <person name="Huettel B."/>
            <person name="Barry K.W."/>
            <person name="Haridas S."/>
            <person name="Chen C."/>
            <person name="Bauer D."/>
            <person name="Andreopoulos W."/>
            <person name="Pangilinan J."/>
            <person name="LaButti K."/>
            <person name="Riley R."/>
            <person name="Lipzen A."/>
            <person name="Clum A."/>
            <person name="Drula E."/>
            <person name="Henrissat B."/>
            <person name="Kohler A."/>
            <person name="Grigoriev I.V."/>
            <person name="Martin F.M."/>
            <person name="Hacquard S."/>
        </authorList>
    </citation>
    <scope>NUCLEOTIDE SEQUENCE</scope>
    <source>
        <strain evidence="4">MPI-CAGE-AT-0147</strain>
    </source>
</reference>
<dbReference type="GO" id="GO:0044550">
    <property type="term" value="P:secondary metabolite biosynthetic process"/>
    <property type="evidence" value="ECO:0007669"/>
    <property type="project" value="TreeGrafter"/>
</dbReference>
<comment type="similarity">
    <text evidence="1">Belongs to the LovG family.</text>
</comment>
<dbReference type="PANTHER" id="PTHR48070">
    <property type="entry name" value="ESTERASE OVCA2"/>
    <property type="match status" value="1"/>
</dbReference>
<proteinExistence type="inferred from homology"/>
<dbReference type="OrthoDB" id="294295at2759"/>
<name>A0A9P9ECB3_9HYPO</name>
<evidence type="ECO:0000313" key="4">
    <source>
        <dbReference type="EMBL" id="KAH7133931.1"/>
    </source>
</evidence>
<dbReference type="AlphaFoldDB" id="A0A9P9ECB3"/>
<dbReference type="Gene3D" id="3.40.50.1820">
    <property type="entry name" value="alpha/beta hydrolase"/>
    <property type="match status" value="1"/>
</dbReference>
<dbReference type="Proteomes" id="UP000738349">
    <property type="component" value="Unassembled WGS sequence"/>
</dbReference>
<feature type="domain" description="Serine hydrolase" evidence="3">
    <location>
        <begin position="32"/>
        <end position="260"/>
    </location>
</feature>
<keyword evidence="5" id="KW-1185">Reference proteome</keyword>
<dbReference type="InterPro" id="IPR050593">
    <property type="entry name" value="LovG"/>
</dbReference>
<dbReference type="PANTHER" id="PTHR48070:SF3">
    <property type="entry name" value="ESTERASE DBAE-RELATED"/>
    <property type="match status" value="1"/>
</dbReference>
<evidence type="ECO:0000313" key="5">
    <source>
        <dbReference type="Proteomes" id="UP000738349"/>
    </source>
</evidence>
<sequence>MPQITLSSVEGDPPFVPDQLWKPPNDPSLHLPRILCLHGGGTNARIFRTQCRVIRARLVTFFRLVFVDAPYFSRPGPDVELVYADWGPFRSWRRPGYVAGDGIKLHHAEQGEIEKIDQSIRQGMDKDDELGATGAWVGLMGFSQGANIAASLLLRQQNQAAKVGAQTGRLQSILPLKTSFCFAVLLAGRAPLLCMEPHLNAHLAAESPVQSLLQLPTVHVHGLKDVGITMHRELLKCCERESTRVVKWDGDHRVPIKTQDVALLVIAVLDAASKGGVII</sequence>
<accession>A0A9P9ECB3</accession>
<dbReference type="InterPro" id="IPR029058">
    <property type="entry name" value="AB_hydrolase_fold"/>
</dbReference>
<keyword evidence="2 4" id="KW-0378">Hydrolase</keyword>